<proteinExistence type="predicted"/>
<protein>
    <recommendedName>
        <fullName evidence="1">F-box domain-containing protein</fullName>
    </recommendedName>
</protein>
<evidence type="ECO:0000313" key="3">
    <source>
        <dbReference type="Proteomes" id="UP000823388"/>
    </source>
</evidence>
<feature type="domain" description="F-box" evidence="1">
    <location>
        <begin position="13"/>
        <end position="53"/>
    </location>
</feature>
<sequence length="416" mass="46244">MAAAGIPSSWEELPEDLLGQVLRRLPSLADRVRLRAVCRPWRSGAAARRHPLLPPPLPWFALHDGSLVDHHGAPVRCGPILRQGVHFCYLAVDNLAFLVHHDGGCSLMNPLSGLALPLPKLGPAVRRAIDSSTVYGRSWIREGHVKVKILSSPVGPTPDSLVATIITEGYSVAVAPGKDHDVTSISLRPLDGLTRISDIAFFHGDLYALTDKEGLHIMKLDVCGLNPNFSQAFHPSIADDPKQQQIYFCDDPNQPQIFDARDMPPGCVVLRYLAESDGRLLMVRRWMSFPPIARLGDHDRTWRFEVFEANLATIPGQWVKMESLGGQALFLGLQCSKSVLASQFAGAVREDCIYFMHRTFDQPYRQSNLGNPMDPLADSGVYNMRNGEITPLLPESVMAELQRKRQFLTWFFPADE</sequence>
<dbReference type="InterPro" id="IPR005174">
    <property type="entry name" value="KIB1-4_b-propeller"/>
</dbReference>
<evidence type="ECO:0000313" key="2">
    <source>
        <dbReference type="EMBL" id="KAG2583458.1"/>
    </source>
</evidence>
<dbReference type="PANTHER" id="PTHR33110">
    <property type="entry name" value="F-BOX/KELCH-REPEAT PROTEIN-RELATED"/>
    <property type="match status" value="1"/>
</dbReference>
<name>A0A8T0REA5_PANVG</name>
<evidence type="ECO:0000259" key="1">
    <source>
        <dbReference type="SMART" id="SM00256"/>
    </source>
</evidence>
<organism evidence="2 3">
    <name type="scientific">Panicum virgatum</name>
    <name type="common">Blackwell switchgrass</name>
    <dbReference type="NCBI Taxonomy" id="38727"/>
    <lineage>
        <taxon>Eukaryota</taxon>
        <taxon>Viridiplantae</taxon>
        <taxon>Streptophyta</taxon>
        <taxon>Embryophyta</taxon>
        <taxon>Tracheophyta</taxon>
        <taxon>Spermatophyta</taxon>
        <taxon>Magnoliopsida</taxon>
        <taxon>Liliopsida</taxon>
        <taxon>Poales</taxon>
        <taxon>Poaceae</taxon>
        <taxon>PACMAD clade</taxon>
        <taxon>Panicoideae</taxon>
        <taxon>Panicodae</taxon>
        <taxon>Paniceae</taxon>
        <taxon>Panicinae</taxon>
        <taxon>Panicum</taxon>
        <taxon>Panicum sect. Hiantes</taxon>
    </lineage>
</organism>
<dbReference type="SUPFAM" id="SSF81383">
    <property type="entry name" value="F-box domain"/>
    <property type="match status" value="1"/>
</dbReference>
<dbReference type="Pfam" id="PF12937">
    <property type="entry name" value="F-box-like"/>
    <property type="match status" value="1"/>
</dbReference>
<dbReference type="InterPro" id="IPR001810">
    <property type="entry name" value="F-box_dom"/>
</dbReference>
<dbReference type="SMART" id="SM00256">
    <property type="entry name" value="FBOX"/>
    <property type="match status" value="1"/>
</dbReference>
<accession>A0A8T0REA5</accession>
<keyword evidence="3" id="KW-1185">Reference proteome</keyword>
<dbReference type="OrthoDB" id="694183at2759"/>
<gene>
    <name evidence="2" type="ORF">PVAP13_6KG220200</name>
</gene>
<dbReference type="InterPro" id="IPR036047">
    <property type="entry name" value="F-box-like_dom_sf"/>
</dbReference>
<dbReference type="Pfam" id="PF03478">
    <property type="entry name" value="Beta-prop_KIB1-4"/>
    <property type="match status" value="1"/>
</dbReference>
<comment type="caution">
    <text evidence="2">The sequence shown here is derived from an EMBL/GenBank/DDBJ whole genome shotgun (WGS) entry which is preliminary data.</text>
</comment>
<dbReference type="AlphaFoldDB" id="A0A8T0REA5"/>
<dbReference type="EMBL" id="CM029047">
    <property type="protein sequence ID" value="KAG2583458.1"/>
    <property type="molecule type" value="Genomic_DNA"/>
</dbReference>
<dbReference type="Gene3D" id="1.20.1280.50">
    <property type="match status" value="1"/>
</dbReference>
<dbReference type="PANTHER" id="PTHR33110:SF143">
    <property type="entry name" value="F-BOX DOMAIN CONTAINING PROTEIN, EXPRESSED"/>
    <property type="match status" value="1"/>
</dbReference>
<reference evidence="2" key="1">
    <citation type="submission" date="2020-05" db="EMBL/GenBank/DDBJ databases">
        <title>WGS assembly of Panicum virgatum.</title>
        <authorList>
            <person name="Lovell J.T."/>
            <person name="Jenkins J."/>
            <person name="Shu S."/>
            <person name="Juenger T.E."/>
            <person name="Schmutz J."/>
        </authorList>
    </citation>
    <scope>NUCLEOTIDE SEQUENCE</scope>
    <source>
        <strain evidence="2">AP13</strain>
    </source>
</reference>
<dbReference type="Proteomes" id="UP000823388">
    <property type="component" value="Chromosome 6K"/>
</dbReference>